<dbReference type="Proteomes" id="UP001634393">
    <property type="component" value="Unassembled WGS sequence"/>
</dbReference>
<dbReference type="InterPro" id="IPR000101">
    <property type="entry name" value="GGT_peptidase"/>
</dbReference>
<dbReference type="InterPro" id="IPR029055">
    <property type="entry name" value="Ntn_hydrolases_N"/>
</dbReference>
<evidence type="ECO:0000313" key="3">
    <source>
        <dbReference type="Proteomes" id="UP001634393"/>
    </source>
</evidence>
<dbReference type="Gene3D" id="1.10.246.130">
    <property type="match status" value="1"/>
</dbReference>
<keyword evidence="3" id="KW-1185">Reference proteome</keyword>
<dbReference type="AlphaFoldDB" id="A0ABD3S3A1"/>
<dbReference type="InterPro" id="IPR043137">
    <property type="entry name" value="GGT_ssub_C"/>
</dbReference>
<comment type="caution">
    <text evidence="2">The sequence shown here is derived from an EMBL/GenBank/DDBJ whole genome shotgun (WGS) entry which is preliminary data.</text>
</comment>
<dbReference type="EMBL" id="JBJXBP010000007">
    <property type="protein sequence ID" value="KAL3818878.1"/>
    <property type="molecule type" value="Genomic_DNA"/>
</dbReference>
<sequence length="499" mass="54646">MSCNPYIHPLSRRELVITRPGAVATDQTICSNIGKDVLVNGGHAVDAAVAAAFCLGVVDPPYSGLGGGGFMLVRNANGETRVFDMKETAPKRAFKNMYNKHPYDQIRGIHSIAVPGQLAGLYAAWKDYGKLPWNKLVSPAEDLARHGFKISKSLSETMEYEILTLKRNPTLRSIFTNDGKPLKQGHTLIQETLANTLAQISKNGMIVFYNGSIGRSLVDDIMRSKGILSMQDLQSYGLKIRKPIIADVMGLQIISAPPPASGGAVTILVLKILEQYGFPSGISGPLGIHRTIEALKYALAMRMELGDPDFVKIYHTLTSMLSTSTARKLRSMINDAKTYPSNHYGGNGITEQHTCVVDSQRNVVSMSASLNSMFGSGYMSPSTGILLNNQMFGFSTPNSTEPPPAPANFIRPYKRPLSSIAPTVILKLHPNMLYFENYTWMGDQYRAPRETVKFLISRGHRVLGDSGRATWCQFIVEELDSGKLFAVSDTRKGGFPAGY</sequence>
<dbReference type="SUPFAM" id="SSF56235">
    <property type="entry name" value="N-terminal nucleophile aminohydrolases (Ntn hydrolases)"/>
    <property type="match status" value="1"/>
</dbReference>
<dbReference type="Pfam" id="PF01019">
    <property type="entry name" value="G_glu_transpept"/>
    <property type="match status" value="1"/>
</dbReference>
<dbReference type="PANTHER" id="PTHR11686:SF34">
    <property type="entry name" value="GLUTATHIONE HYDROLASE 1-RELATED"/>
    <property type="match status" value="1"/>
</dbReference>
<evidence type="ECO:0008006" key="4">
    <source>
        <dbReference type="Google" id="ProtNLM"/>
    </source>
</evidence>
<feature type="binding site" evidence="1">
    <location>
        <begin position="418"/>
        <end position="419"/>
    </location>
    <ligand>
        <name>L-glutamate</name>
        <dbReference type="ChEBI" id="CHEBI:29985"/>
    </ligand>
</feature>
<protein>
    <recommendedName>
        <fullName evidence="4">Gamma-glutamyltranspeptidase</fullName>
    </recommendedName>
</protein>
<dbReference type="PRINTS" id="PR01210">
    <property type="entry name" value="GGTRANSPTASE"/>
</dbReference>
<feature type="binding site" evidence="1">
    <location>
        <begin position="369"/>
        <end position="371"/>
    </location>
    <ligand>
        <name>L-glutamate</name>
        <dbReference type="ChEBI" id="CHEBI:29985"/>
    </ligand>
</feature>
<gene>
    <name evidence="2" type="ORF">ACJIZ3_004783</name>
</gene>
<name>A0ABD3S3A1_9LAMI</name>
<proteinExistence type="predicted"/>
<dbReference type="FunFam" id="1.10.246.130:FF:000001">
    <property type="entry name" value="Gamma-glutamyltransferase 5 isoform 1"/>
    <property type="match status" value="1"/>
</dbReference>
<accession>A0ABD3S3A1</accession>
<reference evidence="2 3" key="1">
    <citation type="submission" date="2024-12" db="EMBL/GenBank/DDBJ databases">
        <title>The unique morphological basis and parallel evolutionary history of personate flowers in Penstemon.</title>
        <authorList>
            <person name="Depatie T.H."/>
            <person name="Wessinger C.A."/>
        </authorList>
    </citation>
    <scope>NUCLEOTIDE SEQUENCE [LARGE SCALE GENOMIC DNA]</scope>
    <source>
        <strain evidence="2">WTNN_2</strain>
        <tissue evidence="2">Leaf</tissue>
    </source>
</reference>
<evidence type="ECO:0000256" key="1">
    <source>
        <dbReference type="PIRSR" id="PIRSR600101-2"/>
    </source>
</evidence>
<dbReference type="InterPro" id="IPR043138">
    <property type="entry name" value="GGT_lsub"/>
</dbReference>
<evidence type="ECO:0000313" key="2">
    <source>
        <dbReference type="EMBL" id="KAL3818878.1"/>
    </source>
</evidence>
<dbReference type="PANTHER" id="PTHR11686">
    <property type="entry name" value="GAMMA GLUTAMYL TRANSPEPTIDASE"/>
    <property type="match status" value="1"/>
</dbReference>
<organism evidence="2 3">
    <name type="scientific">Penstemon smallii</name>
    <dbReference type="NCBI Taxonomy" id="265156"/>
    <lineage>
        <taxon>Eukaryota</taxon>
        <taxon>Viridiplantae</taxon>
        <taxon>Streptophyta</taxon>
        <taxon>Embryophyta</taxon>
        <taxon>Tracheophyta</taxon>
        <taxon>Spermatophyta</taxon>
        <taxon>Magnoliopsida</taxon>
        <taxon>eudicotyledons</taxon>
        <taxon>Gunneridae</taxon>
        <taxon>Pentapetalae</taxon>
        <taxon>asterids</taxon>
        <taxon>lamiids</taxon>
        <taxon>Lamiales</taxon>
        <taxon>Plantaginaceae</taxon>
        <taxon>Cheloneae</taxon>
        <taxon>Penstemon</taxon>
    </lineage>
</organism>
<dbReference type="Gene3D" id="3.60.20.40">
    <property type="match status" value="1"/>
</dbReference>